<dbReference type="InterPro" id="IPR037522">
    <property type="entry name" value="HD_GYP_dom"/>
</dbReference>
<feature type="domain" description="HD-GYP" evidence="1">
    <location>
        <begin position="15"/>
        <end position="226"/>
    </location>
</feature>
<dbReference type="InterPro" id="IPR052020">
    <property type="entry name" value="Cyclic_di-GMP/3'3'-cGAMP_PDE"/>
</dbReference>
<gene>
    <name evidence="2" type="ORF">RAN89_02740</name>
</gene>
<accession>A0ABZ0B0F3</accession>
<dbReference type="Gene3D" id="1.10.3210.10">
    <property type="entry name" value="Hypothetical protein af1432"/>
    <property type="match status" value="1"/>
</dbReference>
<sequence>MTHTSSAPHTDADEALHAAQVVVFALATLAELRDSDTESHLLRVQNYVRALCGELQKNPAYAATLTPAYVETLVGSVPMYDMGTIGIPDRILLKPGRLTPDEIAIMRTHTTLGHDALVRAEKTLGRVSPLLTVAKELTLCHQEKWDGTGYPKGLWGEQIPLSARIVALADVFDALISNKVYKDGVSVDRAVEIITEARGSHFDPALVDAFVAVQDTFRGIAVRHADTDADMQQKIEYMANAIAEVAVL</sequence>
<name>A0ABZ0B0F3_9BURK</name>
<dbReference type="CDD" id="cd00077">
    <property type="entry name" value="HDc"/>
    <property type="match status" value="1"/>
</dbReference>
<dbReference type="Proteomes" id="UP001302257">
    <property type="component" value="Chromosome"/>
</dbReference>
<dbReference type="InterPro" id="IPR003607">
    <property type="entry name" value="HD/PDEase_dom"/>
</dbReference>
<evidence type="ECO:0000259" key="1">
    <source>
        <dbReference type="PROSITE" id="PS51832"/>
    </source>
</evidence>
<dbReference type="Pfam" id="PF13487">
    <property type="entry name" value="HD_5"/>
    <property type="match status" value="1"/>
</dbReference>
<dbReference type="SUPFAM" id="SSF109604">
    <property type="entry name" value="HD-domain/PDEase-like"/>
    <property type="match status" value="1"/>
</dbReference>
<evidence type="ECO:0000313" key="2">
    <source>
        <dbReference type="EMBL" id="WNO05363.1"/>
    </source>
</evidence>
<dbReference type="PANTHER" id="PTHR45228:SF5">
    <property type="entry name" value="CYCLIC DI-GMP PHOSPHODIESTERASE VC_1348-RELATED"/>
    <property type="match status" value="1"/>
</dbReference>
<reference evidence="2 3" key="1">
    <citation type="submission" date="2023-08" db="EMBL/GenBank/DDBJ databases">
        <title>Rhodoferax potami sp. nov. and Rhodoferax mekongensis sp. nov., isolated from the Mekong River in Thailand.</title>
        <authorList>
            <person name="Kitikhun S."/>
            <person name="Charoenyingcharoen P."/>
            <person name="Siriarchawattana P."/>
            <person name="Likhitrattanapisal S."/>
            <person name="Nilsakha T."/>
            <person name="Chanpet A."/>
            <person name="Rattanawaree P."/>
            <person name="Ingsriswang S."/>
        </authorList>
    </citation>
    <scope>NUCLEOTIDE SEQUENCE [LARGE SCALE GENOMIC DNA]</scope>
    <source>
        <strain evidence="2 3">TBRC 17307</strain>
    </source>
</reference>
<keyword evidence="3" id="KW-1185">Reference proteome</keyword>
<dbReference type="EMBL" id="CP132507">
    <property type="protein sequence ID" value="WNO05363.1"/>
    <property type="molecule type" value="Genomic_DNA"/>
</dbReference>
<evidence type="ECO:0000313" key="3">
    <source>
        <dbReference type="Proteomes" id="UP001302257"/>
    </source>
</evidence>
<dbReference type="PROSITE" id="PS51832">
    <property type="entry name" value="HD_GYP"/>
    <property type="match status" value="1"/>
</dbReference>
<organism evidence="2 3">
    <name type="scientific">Rhodoferax mekongensis</name>
    <dbReference type="NCBI Taxonomy" id="3068341"/>
    <lineage>
        <taxon>Bacteria</taxon>
        <taxon>Pseudomonadati</taxon>
        <taxon>Pseudomonadota</taxon>
        <taxon>Betaproteobacteria</taxon>
        <taxon>Burkholderiales</taxon>
        <taxon>Comamonadaceae</taxon>
        <taxon>Rhodoferax</taxon>
    </lineage>
</organism>
<protein>
    <submittedName>
        <fullName evidence="2">HD domain-containing phosphohydrolase</fullName>
    </submittedName>
</protein>
<dbReference type="RefSeq" id="WP_313868139.1">
    <property type="nucleotide sequence ID" value="NZ_CP132507.1"/>
</dbReference>
<proteinExistence type="predicted"/>
<dbReference type="PANTHER" id="PTHR45228">
    <property type="entry name" value="CYCLIC DI-GMP PHOSPHODIESTERASE TM_0186-RELATED"/>
    <property type="match status" value="1"/>
</dbReference>